<evidence type="ECO:0000313" key="2">
    <source>
        <dbReference type="WBParaSite" id="Hba_08133"/>
    </source>
</evidence>
<dbReference type="Pfam" id="PF03437">
    <property type="entry name" value="BtpA"/>
    <property type="match status" value="2"/>
</dbReference>
<dbReference type="WBParaSite" id="Hba_08133">
    <property type="protein sequence ID" value="Hba_08133"/>
    <property type="gene ID" value="Hba_08133"/>
</dbReference>
<dbReference type="Proteomes" id="UP000095283">
    <property type="component" value="Unplaced"/>
</dbReference>
<reference evidence="2" key="1">
    <citation type="submission" date="2016-11" db="UniProtKB">
        <authorList>
            <consortium name="WormBaseParasite"/>
        </authorList>
    </citation>
    <scope>IDENTIFICATION</scope>
</reference>
<dbReference type="AlphaFoldDB" id="A0A1I7WSH0"/>
<organism evidence="1 2">
    <name type="scientific">Heterorhabditis bacteriophora</name>
    <name type="common">Entomopathogenic nematode worm</name>
    <dbReference type="NCBI Taxonomy" id="37862"/>
    <lineage>
        <taxon>Eukaryota</taxon>
        <taxon>Metazoa</taxon>
        <taxon>Ecdysozoa</taxon>
        <taxon>Nematoda</taxon>
        <taxon>Chromadorea</taxon>
        <taxon>Rhabditida</taxon>
        <taxon>Rhabditina</taxon>
        <taxon>Rhabditomorpha</taxon>
        <taxon>Strongyloidea</taxon>
        <taxon>Heterorhabditidae</taxon>
        <taxon>Heterorhabditis</taxon>
    </lineage>
</organism>
<protein>
    <submittedName>
        <fullName evidence="2">BtpA/SgcQ family protein</fullName>
    </submittedName>
</protein>
<accession>A0A1I7WSH0</accession>
<evidence type="ECO:0000313" key="1">
    <source>
        <dbReference type="Proteomes" id="UP000095283"/>
    </source>
</evidence>
<keyword evidence="1" id="KW-1185">Reference proteome</keyword>
<name>A0A1I7WSH0_HETBA</name>
<proteinExistence type="predicted"/>
<dbReference type="InterPro" id="IPR005137">
    <property type="entry name" value="BtpA"/>
</dbReference>
<dbReference type="PANTHER" id="PTHR21381">
    <property type="entry name" value="ZGC:162297"/>
    <property type="match status" value="1"/>
</dbReference>
<sequence length="192" mass="21105">MKKAIEVIRSCSQPYVFGMIHVPALPGTPRNKLSVPEIINVIKKETEIYAEAHVDGIIIENMHDIPYSRRPLGPEIISTMTMASQGLDLIRAECFVFSHVADEGWMDGCAGELLRYQKVIGAEKVAIITDIKKKHSSHSITADISIGSMAEAAQFFLADGVILTGRCTGDQANPKDISGMYIFLNSTWVIII</sequence>
<dbReference type="PANTHER" id="PTHR21381:SF3">
    <property type="entry name" value="SGC REGION PROTEIN SGCQ-RELATED"/>
    <property type="match status" value="1"/>
</dbReference>